<dbReference type="AlphaFoldDB" id="A0AAD9JMV4"/>
<keyword evidence="4" id="KW-1185">Reference proteome</keyword>
<name>A0AAD9JMV4_9ANNE</name>
<dbReference type="InterPro" id="IPR035234">
    <property type="entry name" value="IgGFc-bd_N"/>
</dbReference>
<comment type="caution">
    <text evidence="3">The sequence shown here is derived from an EMBL/GenBank/DDBJ whole genome shotgun (WGS) entry which is preliminary data.</text>
</comment>
<dbReference type="Proteomes" id="UP001208570">
    <property type="component" value="Unassembled WGS sequence"/>
</dbReference>
<gene>
    <name evidence="3" type="ORF">LSH36_228g04003</name>
</gene>
<dbReference type="EMBL" id="JAODUP010000228">
    <property type="protein sequence ID" value="KAK2155892.1"/>
    <property type="molecule type" value="Genomic_DNA"/>
</dbReference>
<dbReference type="PANTHER" id="PTHR46534:SF1">
    <property type="entry name" value="IGGFC-BINDING PROTEIN N-TERMINAL DOMAIN-CONTAINING PROTEIN"/>
    <property type="match status" value="1"/>
</dbReference>
<keyword evidence="1" id="KW-0732">Signal</keyword>
<proteinExistence type="predicted"/>
<feature type="domain" description="IgGFc-binding protein N-terminal" evidence="2">
    <location>
        <begin position="125"/>
        <end position="387"/>
    </location>
</feature>
<evidence type="ECO:0000259" key="2">
    <source>
        <dbReference type="Pfam" id="PF17517"/>
    </source>
</evidence>
<dbReference type="PANTHER" id="PTHR46534">
    <property type="entry name" value="IGGFC_BINDING DOMAIN-CONTAINING PROTEIN"/>
    <property type="match status" value="1"/>
</dbReference>
<protein>
    <recommendedName>
        <fullName evidence="2">IgGFc-binding protein N-terminal domain-containing protein</fullName>
    </recommendedName>
</protein>
<organism evidence="3 4">
    <name type="scientific">Paralvinella palmiformis</name>
    <dbReference type="NCBI Taxonomy" id="53620"/>
    <lineage>
        <taxon>Eukaryota</taxon>
        <taxon>Metazoa</taxon>
        <taxon>Spiralia</taxon>
        <taxon>Lophotrochozoa</taxon>
        <taxon>Annelida</taxon>
        <taxon>Polychaeta</taxon>
        <taxon>Sedentaria</taxon>
        <taxon>Canalipalpata</taxon>
        <taxon>Terebellida</taxon>
        <taxon>Terebelliformia</taxon>
        <taxon>Alvinellidae</taxon>
        <taxon>Paralvinella</taxon>
    </lineage>
</organism>
<evidence type="ECO:0000313" key="4">
    <source>
        <dbReference type="Proteomes" id="UP001208570"/>
    </source>
</evidence>
<feature type="signal peptide" evidence="1">
    <location>
        <begin position="1"/>
        <end position="21"/>
    </location>
</feature>
<evidence type="ECO:0000313" key="3">
    <source>
        <dbReference type="EMBL" id="KAK2155892.1"/>
    </source>
</evidence>
<sequence length="398" mass="44230">MTKLMFIFWSAAIVIPSPCRSECEFVTTFQEPFYEGELSEGRLYLVNPSTTDITVEVDTPLIGRTPLAVLNLDAKEQTSVTIPYSLLCNASGYSNKGIRIRSDDDIVVQAISLSAFGTSSWEVPPIEKLGRIHVLMTPVYATVPTNQGSYQILVVAPSAGTTVEVELNGPWDYRVEFDGINYNNSDMIYIELRQYQVAQIQCQQNDGCDMSGTVVISNRPVYVTSGTLSRSSLATSRLSNVISYVPPAERAGKEYIFTFAGVVKIFGTMFENETSVSISKPIGNTLIQESIHFAFQCKHYSVSASYCLIVDKPVLVSYLPEATSQENPNSFFLFLDAVDHRRSSDYTFATMDSLFGSCTYHLKLQVPTPAISGILIDERHGPWEWQALEIGEHFCRGK</sequence>
<accession>A0AAD9JMV4</accession>
<feature type="chain" id="PRO_5041920035" description="IgGFc-binding protein N-terminal domain-containing protein" evidence="1">
    <location>
        <begin position="22"/>
        <end position="398"/>
    </location>
</feature>
<reference evidence="3" key="1">
    <citation type="journal article" date="2023" name="Mol. Biol. Evol.">
        <title>Third-Generation Sequencing Reveals the Adaptive Role of the Epigenome in Three Deep-Sea Polychaetes.</title>
        <authorList>
            <person name="Perez M."/>
            <person name="Aroh O."/>
            <person name="Sun Y."/>
            <person name="Lan Y."/>
            <person name="Juniper S.K."/>
            <person name="Young C.R."/>
            <person name="Angers B."/>
            <person name="Qian P.Y."/>
        </authorList>
    </citation>
    <scope>NUCLEOTIDE SEQUENCE</scope>
    <source>
        <strain evidence="3">P08H-3</strain>
    </source>
</reference>
<dbReference type="Pfam" id="PF17517">
    <property type="entry name" value="IgGFc_binding"/>
    <property type="match status" value="1"/>
</dbReference>
<evidence type="ECO:0000256" key="1">
    <source>
        <dbReference type="SAM" id="SignalP"/>
    </source>
</evidence>